<dbReference type="PROSITE" id="PS50835">
    <property type="entry name" value="IG_LIKE"/>
    <property type="match status" value="1"/>
</dbReference>
<accession>A0A443SWD9</accession>
<comment type="caution">
    <text evidence="2">The sequence shown here is derived from an EMBL/GenBank/DDBJ whole genome shotgun (WGS) entry which is preliminary data.</text>
</comment>
<organism evidence="2 3">
    <name type="scientific">Leptotrombidium deliense</name>
    <dbReference type="NCBI Taxonomy" id="299467"/>
    <lineage>
        <taxon>Eukaryota</taxon>
        <taxon>Metazoa</taxon>
        <taxon>Ecdysozoa</taxon>
        <taxon>Arthropoda</taxon>
        <taxon>Chelicerata</taxon>
        <taxon>Arachnida</taxon>
        <taxon>Acari</taxon>
        <taxon>Acariformes</taxon>
        <taxon>Trombidiformes</taxon>
        <taxon>Prostigmata</taxon>
        <taxon>Anystina</taxon>
        <taxon>Parasitengona</taxon>
        <taxon>Trombiculoidea</taxon>
        <taxon>Trombiculidae</taxon>
        <taxon>Leptotrombidium</taxon>
    </lineage>
</organism>
<feature type="domain" description="Ig-like" evidence="1">
    <location>
        <begin position="53"/>
        <end position="113"/>
    </location>
</feature>
<evidence type="ECO:0000259" key="1">
    <source>
        <dbReference type="PROSITE" id="PS50835"/>
    </source>
</evidence>
<dbReference type="InterPro" id="IPR007110">
    <property type="entry name" value="Ig-like_dom"/>
</dbReference>
<dbReference type="STRING" id="299467.A0A443SWD9"/>
<evidence type="ECO:0000313" key="2">
    <source>
        <dbReference type="EMBL" id="RWS31833.1"/>
    </source>
</evidence>
<keyword evidence="3" id="KW-1185">Reference proteome</keyword>
<dbReference type="OrthoDB" id="6250964at2759"/>
<dbReference type="InterPro" id="IPR036179">
    <property type="entry name" value="Ig-like_dom_sf"/>
</dbReference>
<name>A0A443SWD9_9ACAR</name>
<dbReference type="InterPro" id="IPR013783">
    <property type="entry name" value="Ig-like_fold"/>
</dbReference>
<protein>
    <recommendedName>
        <fullName evidence="1">Ig-like domain-containing protein</fullName>
    </recommendedName>
</protein>
<gene>
    <name evidence="2" type="ORF">B4U80_05488</name>
</gene>
<sequence>MITNKRVEKPLFITIIANVEYKFLARSNKRKYCVFFDIFASYVELCFEFAVKPKGVSIISPNVTLKAGKKIDALCKSWGSKPAAKIMWTLNNKEILRTRLVPSPLSAILHTHH</sequence>
<reference evidence="2 3" key="1">
    <citation type="journal article" date="2018" name="Gigascience">
        <title>Genomes of trombidid mites reveal novel predicted allergens and laterally-transferred genes associated with secondary metabolism.</title>
        <authorList>
            <person name="Dong X."/>
            <person name="Chaisiri K."/>
            <person name="Xia D."/>
            <person name="Armstrong S.D."/>
            <person name="Fang Y."/>
            <person name="Donnelly M.J."/>
            <person name="Kadowaki T."/>
            <person name="McGarry J.W."/>
            <person name="Darby A.C."/>
            <person name="Makepeace B.L."/>
        </authorList>
    </citation>
    <scope>NUCLEOTIDE SEQUENCE [LARGE SCALE GENOMIC DNA]</scope>
    <source>
        <strain evidence="2">UoL-UT</strain>
    </source>
</reference>
<dbReference type="EMBL" id="NCKV01000050">
    <property type="protein sequence ID" value="RWS31833.1"/>
    <property type="molecule type" value="Genomic_DNA"/>
</dbReference>
<dbReference type="Gene3D" id="2.60.40.10">
    <property type="entry name" value="Immunoglobulins"/>
    <property type="match status" value="1"/>
</dbReference>
<proteinExistence type="predicted"/>
<evidence type="ECO:0000313" key="3">
    <source>
        <dbReference type="Proteomes" id="UP000288716"/>
    </source>
</evidence>
<dbReference type="VEuPathDB" id="VectorBase:LDEU000209"/>
<dbReference type="SUPFAM" id="SSF48726">
    <property type="entry name" value="Immunoglobulin"/>
    <property type="match status" value="1"/>
</dbReference>
<dbReference type="Proteomes" id="UP000288716">
    <property type="component" value="Unassembled WGS sequence"/>
</dbReference>
<dbReference type="AlphaFoldDB" id="A0A443SWD9"/>